<evidence type="ECO:0000256" key="5">
    <source>
        <dbReference type="SAM" id="Phobius"/>
    </source>
</evidence>
<feature type="transmembrane region" description="Helical" evidence="5">
    <location>
        <begin position="206"/>
        <end position="224"/>
    </location>
</feature>
<dbReference type="Gene3D" id="1.10.357.140">
    <property type="entry name" value="UbiA prenyltransferase"/>
    <property type="match status" value="1"/>
</dbReference>
<dbReference type="Pfam" id="PF01040">
    <property type="entry name" value="UbiA"/>
    <property type="match status" value="1"/>
</dbReference>
<name>A0A6J7G8Z6_9ZZZZ</name>
<gene>
    <name evidence="6" type="ORF">UFOPK3605_00514</name>
</gene>
<dbReference type="GO" id="GO:0016020">
    <property type="term" value="C:membrane"/>
    <property type="evidence" value="ECO:0007669"/>
    <property type="project" value="UniProtKB-SubCell"/>
</dbReference>
<dbReference type="GO" id="GO:0016765">
    <property type="term" value="F:transferase activity, transferring alkyl or aryl (other than methyl) groups"/>
    <property type="evidence" value="ECO:0007669"/>
    <property type="project" value="InterPro"/>
</dbReference>
<reference evidence="6" key="1">
    <citation type="submission" date="2020-05" db="EMBL/GenBank/DDBJ databases">
        <authorList>
            <person name="Chiriac C."/>
            <person name="Salcher M."/>
            <person name="Ghai R."/>
            <person name="Kavagutti S V."/>
        </authorList>
    </citation>
    <scope>NUCLEOTIDE SEQUENCE</scope>
</reference>
<feature type="transmembrane region" description="Helical" evidence="5">
    <location>
        <begin position="179"/>
        <end position="199"/>
    </location>
</feature>
<accession>A0A6J7G8Z6</accession>
<feature type="transmembrane region" description="Helical" evidence="5">
    <location>
        <begin position="87"/>
        <end position="105"/>
    </location>
</feature>
<dbReference type="EMBL" id="CAFBMM010000015">
    <property type="protein sequence ID" value="CAB4901615.1"/>
    <property type="molecule type" value="Genomic_DNA"/>
</dbReference>
<keyword evidence="4 5" id="KW-0472">Membrane</keyword>
<dbReference type="CDD" id="cd13956">
    <property type="entry name" value="PT_UbiA"/>
    <property type="match status" value="1"/>
</dbReference>
<sequence>MLVGQLSVGWSNDYFDRDYDRRGNRLDKPIVTGAVSATVVQKAAVIAVVLCLPLSLLSGWRAAVVHLVAVAAAWGYNVGIKRTVLSVLPYLLAFGALPAFVTLGLDGHPWPQWWATLAAALLGAGAHFVNTVADTEVDAQTGVRGLPQMIGPVASVIVGSLLMAAAFVLVALASTNPGALTPVLVVLALMGTVAVAIMATTGHARSAWFITLITALVGAGALIAQGSTAVA</sequence>
<evidence type="ECO:0000313" key="6">
    <source>
        <dbReference type="EMBL" id="CAB4901615.1"/>
    </source>
</evidence>
<feature type="transmembrane region" description="Helical" evidence="5">
    <location>
        <begin position="62"/>
        <end position="80"/>
    </location>
</feature>
<feature type="transmembrane region" description="Helical" evidence="5">
    <location>
        <begin position="150"/>
        <end position="173"/>
    </location>
</feature>
<keyword evidence="3 5" id="KW-1133">Transmembrane helix</keyword>
<organism evidence="6">
    <name type="scientific">freshwater metagenome</name>
    <dbReference type="NCBI Taxonomy" id="449393"/>
    <lineage>
        <taxon>unclassified sequences</taxon>
        <taxon>metagenomes</taxon>
        <taxon>ecological metagenomes</taxon>
    </lineage>
</organism>
<feature type="transmembrane region" description="Helical" evidence="5">
    <location>
        <begin position="30"/>
        <end position="56"/>
    </location>
</feature>
<proteinExistence type="predicted"/>
<comment type="subcellular location">
    <subcellularLocation>
        <location evidence="1">Membrane</location>
        <topology evidence="1">Multi-pass membrane protein</topology>
    </subcellularLocation>
</comment>
<protein>
    <submittedName>
        <fullName evidence="6">Unannotated protein</fullName>
    </submittedName>
</protein>
<keyword evidence="2 5" id="KW-0812">Transmembrane</keyword>
<feature type="transmembrane region" description="Helical" evidence="5">
    <location>
        <begin position="111"/>
        <end position="129"/>
    </location>
</feature>
<dbReference type="AlphaFoldDB" id="A0A6J7G8Z6"/>
<dbReference type="InterPro" id="IPR000537">
    <property type="entry name" value="UbiA_prenyltransferase"/>
</dbReference>
<evidence type="ECO:0000256" key="3">
    <source>
        <dbReference type="ARBA" id="ARBA00022989"/>
    </source>
</evidence>
<evidence type="ECO:0000256" key="2">
    <source>
        <dbReference type="ARBA" id="ARBA00022692"/>
    </source>
</evidence>
<dbReference type="InterPro" id="IPR044878">
    <property type="entry name" value="UbiA_sf"/>
</dbReference>
<evidence type="ECO:0000256" key="1">
    <source>
        <dbReference type="ARBA" id="ARBA00004141"/>
    </source>
</evidence>
<evidence type="ECO:0000256" key="4">
    <source>
        <dbReference type="ARBA" id="ARBA00023136"/>
    </source>
</evidence>